<sequence length="56" mass="6763">MTKIYISFRYVPKVHLKFLSFLYINMYISFSLHFNLNSAISFFFISTSHQPDHNKK</sequence>
<keyword evidence="1" id="KW-0472">Membrane</keyword>
<evidence type="ECO:0000256" key="1">
    <source>
        <dbReference type="SAM" id="Phobius"/>
    </source>
</evidence>
<gene>
    <name evidence="2" type="ORF">OCBIM_22009068mg</name>
</gene>
<organism evidence="2">
    <name type="scientific">Octopus bimaculoides</name>
    <name type="common">California two-spotted octopus</name>
    <dbReference type="NCBI Taxonomy" id="37653"/>
    <lineage>
        <taxon>Eukaryota</taxon>
        <taxon>Metazoa</taxon>
        <taxon>Spiralia</taxon>
        <taxon>Lophotrochozoa</taxon>
        <taxon>Mollusca</taxon>
        <taxon>Cephalopoda</taxon>
        <taxon>Coleoidea</taxon>
        <taxon>Octopodiformes</taxon>
        <taxon>Octopoda</taxon>
        <taxon>Incirrata</taxon>
        <taxon>Octopodidae</taxon>
        <taxon>Octopus</taxon>
    </lineage>
</organism>
<keyword evidence="1" id="KW-1133">Transmembrane helix</keyword>
<dbReference type="EMBL" id="KQ426856">
    <property type="protein sequence ID" value="KOF67672.1"/>
    <property type="molecule type" value="Genomic_DNA"/>
</dbReference>
<feature type="transmembrane region" description="Helical" evidence="1">
    <location>
        <begin position="21"/>
        <end position="45"/>
    </location>
</feature>
<keyword evidence="1" id="KW-0812">Transmembrane</keyword>
<evidence type="ECO:0000313" key="2">
    <source>
        <dbReference type="EMBL" id="KOF67672.1"/>
    </source>
</evidence>
<proteinExistence type="predicted"/>
<protein>
    <submittedName>
        <fullName evidence="2">Uncharacterized protein</fullName>
    </submittedName>
</protein>
<dbReference type="AlphaFoldDB" id="A0A0L8FSR1"/>
<reference evidence="2" key="1">
    <citation type="submission" date="2015-07" db="EMBL/GenBank/DDBJ databases">
        <title>MeaNS - Measles Nucleotide Surveillance Program.</title>
        <authorList>
            <person name="Tran T."/>
            <person name="Druce J."/>
        </authorList>
    </citation>
    <scope>NUCLEOTIDE SEQUENCE</scope>
    <source>
        <strain evidence="2">UCB-OBI-ISO-001</strain>
        <tissue evidence="2">Gonad</tissue>
    </source>
</reference>
<name>A0A0L8FSR1_OCTBM</name>
<accession>A0A0L8FSR1</accession>